<organism evidence="1 2">
    <name type="scientific">Acaulospora morrowiae</name>
    <dbReference type="NCBI Taxonomy" id="94023"/>
    <lineage>
        <taxon>Eukaryota</taxon>
        <taxon>Fungi</taxon>
        <taxon>Fungi incertae sedis</taxon>
        <taxon>Mucoromycota</taxon>
        <taxon>Glomeromycotina</taxon>
        <taxon>Glomeromycetes</taxon>
        <taxon>Diversisporales</taxon>
        <taxon>Acaulosporaceae</taxon>
        <taxon>Acaulospora</taxon>
    </lineage>
</organism>
<dbReference type="EMBL" id="CAJVPV010000102">
    <property type="protein sequence ID" value="CAG8442694.1"/>
    <property type="molecule type" value="Genomic_DNA"/>
</dbReference>
<dbReference type="Proteomes" id="UP000789342">
    <property type="component" value="Unassembled WGS sequence"/>
</dbReference>
<gene>
    <name evidence="1" type="ORF">AMORRO_LOCUS405</name>
</gene>
<dbReference type="OrthoDB" id="10684791at2759"/>
<sequence>MSNSMRKQELEESLHHSLKSISELNDCNEVLQQANEFDRERNTHNCQILQILYVNEVNRLKVDNTNLTSQITKLCIKTKSDGIEALLRADMMAEPSTPCPEFSLCESAPVMGRDY</sequence>
<comment type="caution">
    <text evidence="1">The sequence shown here is derived from an EMBL/GenBank/DDBJ whole genome shotgun (WGS) entry which is preliminary data.</text>
</comment>
<protein>
    <submittedName>
        <fullName evidence="1">12306_t:CDS:1</fullName>
    </submittedName>
</protein>
<keyword evidence="2" id="KW-1185">Reference proteome</keyword>
<reference evidence="1" key="1">
    <citation type="submission" date="2021-06" db="EMBL/GenBank/DDBJ databases">
        <authorList>
            <person name="Kallberg Y."/>
            <person name="Tangrot J."/>
            <person name="Rosling A."/>
        </authorList>
    </citation>
    <scope>NUCLEOTIDE SEQUENCE</scope>
    <source>
        <strain evidence="1">CL551</strain>
    </source>
</reference>
<dbReference type="AlphaFoldDB" id="A0A9N8V7B6"/>
<name>A0A9N8V7B6_9GLOM</name>
<accession>A0A9N8V7B6</accession>
<evidence type="ECO:0000313" key="2">
    <source>
        <dbReference type="Proteomes" id="UP000789342"/>
    </source>
</evidence>
<proteinExistence type="predicted"/>
<evidence type="ECO:0000313" key="1">
    <source>
        <dbReference type="EMBL" id="CAG8442694.1"/>
    </source>
</evidence>